<dbReference type="HOGENOM" id="CLU_040452_2_0_4"/>
<dbReference type="GO" id="GO:0016491">
    <property type="term" value="F:oxidoreductase activity"/>
    <property type="evidence" value="ECO:0007669"/>
    <property type="project" value="UniProtKB-KW"/>
</dbReference>
<gene>
    <name evidence="3" type="ordered locus">Mpe_B0558</name>
</gene>
<dbReference type="Pfam" id="PF02615">
    <property type="entry name" value="Ldh_2"/>
    <property type="match status" value="1"/>
</dbReference>
<dbReference type="PANTHER" id="PTHR11091:SF0">
    <property type="entry name" value="MALATE DEHYDROGENASE"/>
    <property type="match status" value="1"/>
</dbReference>
<comment type="similarity">
    <text evidence="1">Belongs to the LDH2/MDH2 oxidoreductase family.</text>
</comment>
<dbReference type="InterPro" id="IPR036111">
    <property type="entry name" value="Mal/L-sulfo/L-lacto_DH-like_sf"/>
</dbReference>
<dbReference type="AlphaFoldDB" id="A2SP37"/>
<protein>
    <submittedName>
        <fullName evidence="3">L-sulfolactate dehydrogenase</fullName>
        <ecNumber evidence="3">1.1.1.-</ecNumber>
    </submittedName>
</protein>
<keyword evidence="2 3" id="KW-0560">Oxidoreductase</keyword>
<dbReference type="SMR" id="A2SP37"/>
<dbReference type="Gene3D" id="1.10.1530.10">
    <property type="match status" value="1"/>
</dbReference>
<dbReference type="InterPro" id="IPR003767">
    <property type="entry name" value="Malate/L-lactate_DH-like"/>
</dbReference>
<dbReference type="EC" id="1.1.1.-" evidence="3"/>
<dbReference type="InterPro" id="IPR043143">
    <property type="entry name" value="Mal/L-sulf/L-lact_DH-like_NADP"/>
</dbReference>
<accession>A2SP37</accession>
<dbReference type="Proteomes" id="UP000000366">
    <property type="component" value="Plasmid RPME01"/>
</dbReference>
<keyword evidence="3" id="KW-0614">Plasmid</keyword>
<name>A2SP37_METPP</name>
<dbReference type="InterPro" id="IPR043144">
    <property type="entry name" value="Mal/L-sulf/L-lact_DH-like_ah"/>
</dbReference>
<evidence type="ECO:0000313" key="4">
    <source>
        <dbReference type="Proteomes" id="UP000000366"/>
    </source>
</evidence>
<dbReference type="EMBL" id="CP000556">
    <property type="protein sequence ID" value="ABM97326.1"/>
    <property type="molecule type" value="Genomic_DNA"/>
</dbReference>
<organism evidence="3 4">
    <name type="scientific">Methylibium petroleiphilum (strain ATCC BAA-1232 / LMG 22953 / PM1)</name>
    <dbReference type="NCBI Taxonomy" id="420662"/>
    <lineage>
        <taxon>Bacteria</taxon>
        <taxon>Pseudomonadati</taxon>
        <taxon>Pseudomonadota</taxon>
        <taxon>Betaproteobacteria</taxon>
        <taxon>Burkholderiales</taxon>
        <taxon>Sphaerotilaceae</taxon>
        <taxon>Methylibium</taxon>
    </lineage>
</organism>
<sequence>MNAPIIKKVLVDSGELRMKVAGLFQAVGVSPEHADQIAEVVVFADLRGVESHGVQFTPRYVRGIARGHLNPKPDIRVVHRRGAVAVVDADNGLGFLSARRAMKEAMAIAAEHGSGSVAVRNSNHFGPAAFYPMMALEAGMIGYATTDGPPHTVVWGSRRPVLSNDPVGWAFPTLEGLPIVVDTAFTGVKEKIRLAAQRGGTIPADWAVGPDGNPTTDPKVALEGYLLPIGQHKGSALIIANEVVCGALAGALFSFEVSPKLVMGADHHDSWKCGHFVQALDPGAFGDRDAFLRRTSELASALRNAPRAEGVQRIYMPGEIEAELSAQRLRDGLPLAVTTLEALDAVAREVGAPVPSATLATREMP</sequence>
<geneLocation type="plasmid" evidence="3 4">
    <name>RPME01</name>
</geneLocation>
<dbReference type="eggNOG" id="COG2055">
    <property type="taxonomic scope" value="Bacteria"/>
</dbReference>
<dbReference type="RefSeq" id="WP_011831877.1">
    <property type="nucleotide sequence ID" value="NC_008826.1"/>
</dbReference>
<dbReference type="KEGG" id="mpt:Mpe_B0558"/>
<dbReference type="PANTHER" id="PTHR11091">
    <property type="entry name" value="OXIDOREDUCTASE-RELATED"/>
    <property type="match status" value="1"/>
</dbReference>
<evidence type="ECO:0000313" key="3">
    <source>
        <dbReference type="EMBL" id="ABM97326.1"/>
    </source>
</evidence>
<dbReference type="BioCyc" id="MetaCyc:MONOMER-19842"/>
<proteinExistence type="inferred from homology"/>
<evidence type="ECO:0000256" key="1">
    <source>
        <dbReference type="ARBA" id="ARBA00006056"/>
    </source>
</evidence>
<dbReference type="Gene3D" id="3.30.1370.60">
    <property type="entry name" value="Hypothetical oxidoreductase yiak, domain 2"/>
    <property type="match status" value="1"/>
</dbReference>
<keyword evidence="4" id="KW-1185">Reference proteome</keyword>
<reference evidence="3 4" key="1">
    <citation type="journal article" date="2007" name="J. Bacteriol.">
        <title>Whole-genome analysis of the methyl tert-butyl ether-degrading beta-proteobacterium Methylibium petroleiphilum PM1.</title>
        <authorList>
            <person name="Kane S.R."/>
            <person name="Chakicherla A.Y."/>
            <person name="Chain P.S.G."/>
            <person name="Schmidt R."/>
            <person name="Shin M.W."/>
            <person name="Legler T.C."/>
            <person name="Scow K.M."/>
            <person name="Larimer F.W."/>
            <person name="Lucas S.M."/>
            <person name="Richardson P.M."/>
            <person name="Hristova K.R."/>
        </authorList>
    </citation>
    <scope>NUCLEOTIDE SEQUENCE [LARGE SCALE GENOMIC DNA]</scope>
    <source>
        <strain evidence="4">ATCC BAA-1232 / LMG 22953 / PM1</strain>
        <plasmid evidence="3 4">RPME01</plasmid>
    </source>
</reference>
<evidence type="ECO:0000256" key="2">
    <source>
        <dbReference type="ARBA" id="ARBA00023002"/>
    </source>
</evidence>
<dbReference type="SUPFAM" id="SSF89733">
    <property type="entry name" value="L-sulfolactate dehydrogenase-like"/>
    <property type="match status" value="1"/>
</dbReference>